<reference evidence="2" key="2">
    <citation type="submission" date="2020-05" db="UniProtKB">
        <authorList>
            <consortium name="EnsemblMetazoa"/>
        </authorList>
    </citation>
    <scope>IDENTIFICATION</scope>
    <source>
        <strain evidence="2">MINIMUS1</strain>
    </source>
</reference>
<feature type="region of interest" description="Disordered" evidence="1">
    <location>
        <begin position="151"/>
        <end position="170"/>
    </location>
</feature>
<feature type="region of interest" description="Disordered" evidence="1">
    <location>
        <begin position="110"/>
        <end position="142"/>
    </location>
</feature>
<dbReference type="EnsemblMetazoa" id="AMIN014558-RA">
    <property type="protein sequence ID" value="AMIN014558-PA"/>
    <property type="gene ID" value="AMIN014558"/>
</dbReference>
<sequence>MDEGDGSPRSGGDEMDKSSSTPSDFEVFEYEDIHEPGGEGKNGQFPKEDSNHSYHRRLGTNISDEEDDACGTPLNLELAQLLTQGIVTKAKANFGISKNIETLERSTIELERENSSSDQDHVPTDPDSPGYRSTHRTSSCVTSYKRDPDLYLRRSDDIESGSSDDQQQLHDDEDIDFVQLKKEQFHQRQQHDKDPSVLYGEKDEMVFETHTGCTPGSVGGSGYFHFTEPTTSYHSACGYDSERMMFEALQRHDGIESINSSRQSIAMITPSKGKGNRSINDDS</sequence>
<dbReference type="AlphaFoldDB" id="A0A182WPF7"/>
<reference evidence="3" key="1">
    <citation type="submission" date="2013-03" db="EMBL/GenBank/DDBJ databases">
        <title>The Genome Sequence of Anopheles minimus MINIMUS1.</title>
        <authorList>
            <consortium name="The Broad Institute Genomics Platform"/>
            <person name="Neafsey D.E."/>
            <person name="Walton C."/>
            <person name="Walker B."/>
            <person name="Young S.K."/>
            <person name="Zeng Q."/>
            <person name="Gargeya S."/>
            <person name="Fitzgerald M."/>
            <person name="Haas B."/>
            <person name="Abouelleil A."/>
            <person name="Allen A.W."/>
            <person name="Alvarado L."/>
            <person name="Arachchi H.M."/>
            <person name="Berlin A.M."/>
            <person name="Chapman S.B."/>
            <person name="Gainer-Dewar J."/>
            <person name="Goldberg J."/>
            <person name="Griggs A."/>
            <person name="Gujja S."/>
            <person name="Hansen M."/>
            <person name="Howarth C."/>
            <person name="Imamovic A."/>
            <person name="Ireland A."/>
            <person name="Larimer J."/>
            <person name="McCowan C."/>
            <person name="Murphy C."/>
            <person name="Pearson M."/>
            <person name="Poon T.W."/>
            <person name="Priest M."/>
            <person name="Roberts A."/>
            <person name="Saif S."/>
            <person name="Shea T."/>
            <person name="Sisk P."/>
            <person name="Sykes S."/>
            <person name="Wortman J."/>
            <person name="Nusbaum C."/>
            <person name="Birren B."/>
        </authorList>
    </citation>
    <scope>NUCLEOTIDE SEQUENCE [LARGE SCALE GENOMIC DNA]</scope>
    <source>
        <strain evidence="3">MINIMUS1</strain>
    </source>
</reference>
<keyword evidence="3" id="KW-1185">Reference proteome</keyword>
<dbReference type="Proteomes" id="UP000075920">
    <property type="component" value="Unassembled WGS sequence"/>
</dbReference>
<evidence type="ECO:0000256" key="1">
    <source>
        <dbReference type="SAM" id="MobiDB-lite"/>
    </source>
</evidence>
<protein>
    <submittedName>
        <fullName evidence="2">Uncharacterized protein</fullName>
    </submittedName>
</protein>
<dbReference type="VEuPathDB" id="VectorBase:AMIN014558"/>
<evidence type="ECO:0000313" key="2">
    <source>
        <dbReference type="EnsemblMetazoa" id="AMIN014558-PA"/>
    </source>
</evidence>
<name>A0A182WPF7_9DIPT</name>
<organism evidence="2 3">
    <name type="scientific">Anopheles minimus</name>
    <dbReference type="NCBI Taxonomy" id="112268"/>
    <lineage>
        <taxon>Eukaryota</taxon>
        <taxon>Metazoa</taxon>
        <taxon>Ecdysozoa</taxon>
        <taxon>Arthropoda</taxon>
        <taxon>Hexapoda</taxon>
        <taxon>Insecta</taxon>
        <taxon>Pterygota</taxon>
        <taxon>Neoptera</taxon>
        <taxon>Endopterygota</taxon>
        <taxon>Diptera</taxon>
        <taxon>Nematocera</taxon>
        <taxon>Culicoidea</taxon>
        <taxon>Culicidae</taxon>
        <taxon>Anophelinae</taxon>
        <taxon>Anopheles</taxon>
    </lineage>
</organism>
<accession>A0A182WPF7</accession>
<feature type="compositionally biased region" description="Basic and acidic residues" evidence="1">
    <location>
        <begin position="110"/>
        <end position="124"/>
    </location>
</feature>
<feature type="region of interest" description="Disordered" evidence="1">
    <location>
        <begin position="1"/>
        <end position="70"/>
    </location>
</feature>
<evidence type="ECO:0000313" key="3">
    <source>
        <dbReference type="Proteomes" id="UP000075920"/>
    </source>
</evidence>
<proteinExistence type="predicted"/>